<reference evidence="2" key="1">
    <citation type="submission" date="2023-06" db="EMBL/GenBank/DDBJ databases">
        <title>Two Chryseobacterium gambrini strains from China.</title>
        <authorList>
            <person name="Zeng J."/>
            <person name="Wu Y."/>
        </authorList>
    </citation>
    <scope>NUCLEOTIDE SEQUENCE</scope>
    <source>
        <strain evidence="2">SQ219</strain>
    </source>
</reference>
<dbReference type="RefSeq" id="WP_214590624.1">
    <property type="nucleotide sequence ID" value="NZ_JAUHGV010000017.1"/>
</dbReference>
<protein>
    <submittedName>
        <fullName evidence="2">Uncharacterized protein</fullName>
    </submittedName>
</protein>
<gene>
    <name evidence="2" type="ORF">QX233_13885</name>
</gene>
<comment type="caution">
    <text evidence="2">The sequence shown here is derived from an EMBL/GenBank/DDBJ whole genome shotgun (WGS) entry which is preliminary data.</text>
</comment>
<evidence type="ECO:0000313" key="2">
    <source>
        <dbReference type="EMBL" id="MDN4013563.1"/>
    </source>
</evidence>
<accession>A0AAJ1VKF8</accession>
<proteinExistence type="predicted"/>
<dbReference type="Proteomes" id="UP001225933">
    <property type="component" value="Unassembled WGS sequence"/>
</dbReference>
<organism evidence="2 3">
    <name type="scientific">Chryseobacterium gambrini</name>
    <dbReference type="NCBI Taxonomy" id="373672"/>
    <lineage>
        <taxon>Bacteria</taxon>
        <taxon>Pseudomonadati</taxon>
        <taxon>Bacteroidota</taxon>
        <taxon>Flavobacteriia</taxon>
        <taxon>Flavobacteriales</taxon>
        <taxon>Weeksellaceae</taxon>
        <taxon>Chryseobacterium group</taxon>
        <taxon>Chryseobacterium</taxon>
    </lineage>
</organism>
<sequence>MKKFLLTATMLVGFVAIAQAQQGRVGINTTTPAATLDVVGTPTDATKPDALLVPRLTRGQLQAKDAVYTATQNGALAFVSSIADGAASGKAVNITATGFYYYDATNSVWVAVGGGGSATDTSIYLNDGTLAGNRTVTQNNNNLTFSTGTAKTIVNGNFQTQGAVYATSVRTYTGSSNVDWNSSDYLVVITNNAISGQLALPSPTGANTGRVLMIRNNTGGAVAPTNANGIAWPLNFPNLAGGSAAMFISDGTNWWNSASR</sequence>
<feature type="signal peptide" evidence="1">
    <location>
        <begin position="1"/>
        <end position="20"/>
    </location>
</feature>
<dbReference type="EMBL" id="JAUHGV010000017">
    <property type="protein sequence ID" value="MDN4013563.1"/>
    <property type="molecule type" value="Genomic_DNA"/>
</dbReference>
<keyword evidence="1" id="KW-0732">Signal</keyword>
<feature type="chain" id="PRO_5042609648" evidence="1">
    <location>
        <begin position="21"/>
        <end position="260"/>
    </location>
</feature>
<evidence type="ECO:0000256" key="1">
    <source>
        <dbReference type="SAM" id="SignalP"/>
    </source>
</evidence>
<evidence type="ECO:0000313" key="3">
    <source>
        <dbReference type="Proteomes" id="UP001225933"/>
    </source>
</evidence>
<dbReference type="AlphaFoldDB" id="A0AAJ1VKF8"/>
<name>A0AAJ1VKF8_9FLAO</name>